<dbReference type="EMBL" id="MLFT02016966">
    <property type="protein sequence ID" value="PHT24465.1"/>
    <property type="molecule type" value="Genomic_DNA"/>
</dbReference>
<name>A0A2G2UUQ2_CAPBA</name>
<comment type="caution">
    <text evidence="1">The sequence shown here is derived from an EMBL/GenBank/DDBJ whole genome shotgun (WGS) entry which is preliminary data.</text>
</comment>
<proteinExistence type="predicted"/>
<dbReference type="OrthoDB" id="1430219at2759"/>
<dbReference type="Proteomes" id="UP000224567">
    <property type="component" value="Unassembled WGS sequence"/>
</dbReference>
<protein>
    <submittedName>
        <fullName evidence="1">Uncharacterized protein</fullName>
    </submittedName>
</protein>
<sequence length="85" mass="10168">MSPYELVYGKACHLPIELEHMALWALKKLNLNWDDAMNLRLEQLNELDEFRLHAYERTDLDGRQPIVLSFYRFIVLFSTCFAFDK</sequence>
<organism evidence="1 2">
    <name type="scientific">Capsicum baccatum</name>
    <name type="common">Peruvian pepper</name>
    <dbReference type="NCBI Taxonomy" id="33114"/>
    <lineage>
        <taxon>Eukaryota</taxon>
        <taxon>Viridiplantae</taxon>
        <taxon>Streptophyta</taxon>
        <taxon>Embryophyta</taxon>
        <taxon>Tracheophyta</taxon>
        <taxon>Spermatophyta</taxon>
        <taxon>Magnoliopsida</taxon>
        <taxon>eudicotyledons</taxon>
        <taxon>Gunneridae</taxon>
        <taxon>Pentapetalae</taxon>
        <taxon>asterids</taxon>
        <taxon>lamiids</taxon>
        <taxon>Solanales</taxon>
        <taxon>Solanaceae</taxon>
        <taxon>Solanoideae</taxon>
        <taxon>Capsiceae</taxon>
        <taxon>Capsicum</taxon>
    </lineage>
</organism>
<keyword evidence="2" id="KW-1185">Reference proteome</keyword>
<accession>A0A2G2UUQ2</accession>
<evidence type="ECO:0000313" key="1">
    <source>
        <dbReference type="EMBL" id="PHT24465.1"/>
    </source>
</evidence>
<reference evidence="2" key="2">
    <citation type="journal article" date="2017" name="J. Anim. Genet.">
        <title>Multiple reference genome sequences of hot pepper reveal the massive evolution of plant disease resistance genes by retroduplication.</title>
        <authorList>
            <person name="Kim S."/>
            <person name="Park J."/>
            <person name="Yeom S.-I."/>
            <person name="Kim Y.-M."/>
            <person name="Seo E."/>
            <person name="Kim K.-T."/>
            <person name="Kim M.-S."/>
            <person name="Lee J.M."/>
            <person name="Cheong K."/>
            <person name="Shin H.-S."/>
            <person name="Kim S.-B."/>
            <person name="Han K."/>
            <person name="Lee J."/>
            <person name="Park M."/>
            <person name="Lee H.-A."/>
            <person name="Lee H.-Y."/>
            <person name="Lee Y."/>
            <person name="Oh S."/>
            <person name="Lee J.H."/>
            <person name="Choi E."/>
            <person name="Choi E."/>
            <person name="Lee S.E."/>
            <person name="Jeon J."/>
            <person name="Kim H."/>
            <person name="Choi G."/>
            <person name="Song H."/>
            <person name="Lee J."/>
            <person name="Lee S.-C."/>
            <person name="Kwon J.-K."/>
            <person name="Lee H.-Y."/>
            <person name="Koo N."/>
            <person name="Hong Y."/>
            <person name="Kim R.W."/>
            <person name="Kang W.-H."/>
            <person name="Huh J.H."/>
            <person name="Kang B.-C."/>
            <person name="Yang T.-J."/>
            <person name="Lee Y.-H."/>
            <person name="Bennetzen J.L."/>
            <person name="Choi D."/>
        </authorList>
    </citation>
    <scope>NUCLEOTIDE SEQUENCE [LARGE SCALE GENOMIC DNA]</scope>
    <source>
        <strain evidence="2">cv. PBC81</strain>
    </source>
</reference>
<gene>
    <name evidence="1" type="ORF">CQW23_35807</name>
</gene>
<reference evidence="1 2" key="1">
    <citation type="journal article" date="2017" name="Genome Biol.">
        <title>New reference genome sequences of hot pepper reveal the massive evolution of plant disease-resistance genes by retroduplication.</title>
        <authorList>
            <person name="Kim S."/>
            <person name="Park J."/>
            <person name="Yeom S.I."/>
            <person name="Kim Y.M."/>
            <person name="Seo E."/>
            <person name="Kim K.T."/>
            <person name="Kim M.S."/>
            <person name="Lee J.M."/>
            <person name="Cheong K."/>
            <person name="Shin H.S."/>
            <person name="Kim S.B."/>
            <person name="Han K."/>
            <person name="Lee J."/>
            <person name="Park M."/>
            <person name="Lee H.A."/>
            <person name="Lee H.Y."/>
            <person name="Lee Y."/>
            <person name="Oh S."/>
            <person name="Lee J.H."/>
            <person name="Choi E."/>
            <person name="Choi E."/>
            <person name="Lee S.E."/>
            <person name="Jeon J."/>
            <person name="Kim H."/>
            <person name="Choi G."/>
            <person name="Song H."/>
            <person name="Lee J."/>
            <person name="Lee S.C."/>
            <person name="Kwon J.K."/>
            <person name="Lee H.Y."/>
            <person name="Koo N."/>
            <person name="Hong Y."/>
            <person name="Kim R.W."/>
            <person name="Kang W.H."/>
            <person name="Huh J.H."/>
            <person name="Kang B.C."/>
            <person name="Yang T.J."/>
            <person name="Lee Y.H."/>
            <person name="Bennetzen J.L."/>
            <person name="Choi D."/>
        </authorList>
    </citation>
    <scope>NUCLEOTIDE SEQUENCE [LARGE SCALE GENOMIC DNA]</scope>
    <source>
        <strain evidence="2">cv. PBC81</strain>
    </source>
</reference>
<evidence type="ECO:0000313" key="2">
    <source>
        <dbReference type="Proteomes" id="UP000224567"/>
    </source>
</evidence>
<dbReference type="AlphaFoldDB" id="A0A2G2UUQ2"/>